<gene>
    <name evidence="2" type="ORF">ACGSLL_03885</name>
</gene>
<feature type="domain" description="GmrSD restriction endonucleases N-terminal" evidence="1">
    <location>
        <begin position="23"/>
        <end position="171"/>
    </location>
</feature>
<protein>
    <submittedName>
        <fullName evidence="2">DUF262 domain-containing protein</fullName>
    </submittedName>
</protein>
<keyword evidence="3" id="KW-1185">Reference proteome</keyword>
<sequence length="370" mass="42593">MSFVETSALKNATIMLLHAERDEINLNPDYQRMGGVWTIAKKRLLIDSIINDYDIPKLYFHVLSQEEYRKNGHRYAVIDGRQRLETIWSFMDGQFTLSTEFDYQRDPNISLAGLSYEDIAKQYPKIRIKFDSFVLPVVTVETAEDDLDLIEDMFSRLNEAVPLNAAEKRNALGGELVSAINQISGHEYFKNNVKFNNSRYKHREVAARFLLLEESLTNGKALIDTKREYLDAIARRYHDGPTDQVRKLQNNVTKTLKQMALEFTFKDDLLSAQGIQTVYYLIFRTALKNGELSFVTRSSLINFRKALAENRNRAANDYEDASFELLEFDRLSQQGTNDASGLKERYSTLCNYLGITLDPIVVRTNESLNS</sequence>
<dbReference type="EMBL" id="JBIEIL010000002">
    <property type="protein sequence ID" value="MFG6203486.1"/>
    <property type="molecule type" value="Genomic_DNA"/>
</dbReference>
<evidence type="ECO:0000313" key="3">
    <source>
        <dbReference type="Proteomes" id="UP001605918"/>
    </source>
</evidence>
<comment type="caution">
    <text evidence="2">The sequence shown here is derived from an EMBL/GenBank/DDBJ whole genome shotgun (WGS) entry which is preliminary data.</text>
</comment>
<dbReference type="InterPro" id="IPR004919">
    <property type="entry name" value="GmrSD_N"/>
</dbReference>
<accession>A0ABW7D7V1</accession>
<evidence type="ECO:0000259" key="1">
    <source>
        <dbReference type="Pfam" id="PF03235"/>
    </source>
</evidence>
<evidence type="ECO:0000313" key="2">
    <source>
        <dbReference type="EMBL" id="MFG6203486.1"/>
    </source>
</evidence>
<dbReference type="PANTHER" id="PTHR39639:SF1">
    <property type="entry name" value="DUF262 DOMAIN-CONTAINING PROTEIN"/>
    <property type="match status" value="1"/>
</dbReference>
<dbReference type="Proteomes" id="UP001605918">
    <property type="component" value="Unassembled WGS sequence"/>
</dbReference>
<name>A0ABW7D7V1_9PSED</name>
<dbReference type="Pfam" id="PF03235">
    <property type="entry name" value="GmrSD_N"/>
    <property type="match status" value="1"/>
</dbReference>
<organism evidence="2 3">
    <name type="scientific">Pseudomonas retamae</name>
    <dbReference type="NCBI Taxonomy" id="702110"/>
    <lineage>
        <taxon>Bacteria</taxon>
        <taxon>Pseudomonadati</taxon>
        <taxon>Pseudomonadota</taxon>
        <taxon>Gammaproteobacteria</taxon>
        <taxon>Pseudomonadales</taxon>
        <taxon>Pseudomonadaceae</taxon>
        <taxon>Pseudomonas</taxon>
    </lineage>
</organism>
<reference evidence="2 3" key="1">
    <citation type="submission" date="2024-10" db="EMBL/GenBank/DDBJ databases">
        <title>Whole genome of Pseudomonas sp Strain RB5.</title>
        <authorList>
            <person name="Selami N."/>
        </authorList>
    </citation>
    <scope>NUCLEOTIDE SEQUENCE [LARGE SCALE GENOMIC DNA]</scope>
    <source>
        <strain evidence="2 3">RB5</strain>
    </source>
</reference>
<dbReference type="PANTHER" id="PTHR39639">
    <property type="entry name" value="CHROMOSOME 16, WHOLE GENOME SHOTGUN SEQUENCE"/>
    <property type="match status" value="1"/>
</dbReference>
<proteinExistence type="predicted"/>
<dbReference type="RefSeq" id="WP_394503363.1">
    <property type="nucleotide sequence ID" value="NZ_JBIEIL010000002.1"/>
</dbReference>